<sequence>MSSAIETLTRLVDAEDRFDHSHIELRETQLAALNERFQERRDRIRLLAHRARESGTTEIRSREDMVGLLFPHSVYKSYPESFLIEERWDRLGKWLGTVSPYPISPIETSGIDGIDDWIGRLAAAGHYVSCSSGTTGKSAMLLASEKDMAWSRIDTVNVFSWGSGVKPARDRRMIGVGATAAVPKNMVIAEAQQAAFSDPARERFSLPIPPITVGSLTRMVVLRKKIADGTALPGELAGFEETSRERQESLDRAMITAAEALVRYRDEKLYIAGMWNSLYQAARIVRDLGYSAKDFHPDNCLYVGGGLKRAQLPPDYQEFVHETFNIPASRNFQNYSMQELNSGMPKCQKGNRYHLPPWIVPFVLDEAGETLLPHETGEAEGRAAFFDLSLDGRWGGIITGDKISLDLDPCECGQKGPSVRDNIARYADLKGGDDKIGCAGTVDAYVRGLS</sequence>
<proteinExistence type="predicted"/>
<accession>A0A1S1Q245</accession>
<keyword evidence="2" id="KW-1185">Reference proteome</keyword>
<dbReference type="InterPro" id="IPR042099">
    <property type="entry name" value="ANL_N_sf"/>
</dbReference>
<organism evidence="1 2">
    <name type="scientific">Parafrankia colletiae</name>
    <dbReference type="NCBI Taxonomy" id="573497"/>
    <lineage>
        <taxon>Bacteria</taxon>
        <taxon>Bacillati</taxon>
        <taxon>Actinomycetota</taxon>
        <taxon>Actinomycetes</taxon>
        <taxon>Frankiales</taxon>
        <taxon>Frankiaceae</taxon>
        <taxon>Parafrankia</taxon>
    </lineage>
</organism>
<dbReference type="Gene3D" id="3.40.50.12780">
    <property type="entry name" value="N-terminal domain of ligase-like"/>
    <property type="match status" value="1"/>
</dbReference>
<evidence type="ECO:0000313" key="2">
    <source>
        <dbReference type="Proteomes" id="UP000179627"/>
    </source>
</evidence>
<dbReference type="AlphaFoldDB" id="A0A1S1Q245"/>
<evidence type="ECO:0008006" key="3">
    <source>
        <dbReference type="Google" id="ProtNLM"/>
    </source>
</evidence>
<dbReference type="EMBL" id="MBLM01000187">
    <property type="protein sequence ID" value="OHV27666.1"/>
    <property type="molecule type" value="Genomic_DNA"/>
</dbReference>
<dbReference type="Proteomes" id="UP000179627">
    <property type="component" value="Unassembled WGS sequence"/>
</dbReference>
<name>A0A1S1Q245_9ACTN</name>
<evidence type="ECO:0000313" key="1">
    <source>
        <dbReference type="EMBL" id="OHV27666.1"/>
    </source>
</evidence>
<protein>
    <recommendedName>
        <fullName evidence="3">Acyl-protein synthetase LuxE domain-containing protein</fullName>
    </recommendedName>
</protein>
<gene>
    <name evidence="1" type="ORF">CC117_31105</name>
</gene>
<dbReference type="OrthoDB" id="3597198at2"/>
<comment type="caution">
    <text evidence="1">The sequence shown here is derived from an EMBL/GenBank/DDBJ whole genome shotgun (WGS) entry which is preliminary data.</text>
</comment>
<reference evidence="2" key="1">
    <citation type="submission" date="2016-07" db="EMBL/GenBank/DDBJ databases">
        <title>Sequence Frankia sp. strain CcI1.17.</title>
        <authorList>
            <person name="Ghodhbane-Gtari F."/>
            <person name="Swanson E."/>
            <person name="Gueddou A."/>
            <person name="Morris K."/>
            <person name="Hezbri K."/>
            <person name="Ktari A."/>
            <person name="Nouioui I."/>
            <person name="Abebe-Akele F."/>
            <person name="Simpson S."/>
            <person name="Thomas K."/>
            <person name="Gtari M."/>
            <person name="Tisa L.S."/>
            <person name="Hurst S."/>
        </authorList>
    </citation>
    <scope>NUCLEOTIDE SEQUENCE [LARGE SCALE GENOMIC DNA]</scope>
    <source>
        <strain evidence="2">Cc1.17</strain>
    </source>
</reference>
<dbReference type="RefSeq" id="WP_071092290.1">
    <property type="nucleotide sequence ID" value="NZ_MBLM01000187.1"/>
</dbReference>